<dbReference type="PROSITE" id="PS51999">
    <property type="entry name" value="ZF_GRF"/>
    <property type="match status" value="1"/>
</dbReference>
<name>A0A9D3RJY6_ANGAN</name>
<evidence type="ECO:0000259" key="6">
    <source>
        <dbReference type="PROSITE" id="PS51999"/>
    </source>
</evidence>
<feature type="region of interest" description="Disordered" evidence="5">
    <location>
        <begin position="39"/>
        <end position="126"/>
    </location>
</feature>
<dbReference type="AlphaFoldDB" id="A0A9D3RJY6"/>
<dbReference type="EMBL" id="JAFIRN010000017">
    <property type="protein sequence ID" value="KAG5832860.1"/>
    <property type="molecule type" value="Genomic_DNA"/>
</dbReference>
<protein>
    <recommendedName>
        <fullName evidence="6">GRF-type domain-containing protein</fullName>
    </recommendedName>
</protein>
<evidence type="ECO:0000256" key="4">
    <source>
        <dbReference type="PROSITE-ProRule" id="PRU01343"/>
    </source>
</evidence>
<dbReference type="Proteomes" id="UP001044222">
    <property type="component" value="Chromosome 17"/>
</dbReference>
<evidence type="ECO:0000256" key="2">
    <source>
        <dbReference type="ARBA" id="ARBA00022771"/>
    </source>
</evidence>
<accession>A0A9D3RJY6</accession>
<feature type="domain" description="GRF-type" evidence="6">
    <location>
        <begin position="2"/>
        <end position="44"/>
    </location>
</feature>
<dbReference type="Pfam" id="PF06839">
    <property type="entry name" value="Zn_ribbon_GRF"/>
    <property type="match status" value="1"/>
</dbReference>
<feature type="compositionally biased region" description="Gly residues" evidence="5">
    <location>
        <begin position="47"/>
        <end position="87"/>
    </location>
</feature>
<evidence type="ECO:0000256" key="3">
    <source>
        <dbReference type="ARBA" id="ARBA00022833"/>
    </source>
</evidence>
<gene>
    <name evidence="7" type="ORF">ANANG_G00295670</name>
</gene>
<evidence type="ECO:0000256" key="1">
    <source>
        <dbReference type="ARBA" id="ARBA00022723"/>
    </source>
</evidence>
<evidence type="ECO:0000313" key="7">
    <source>
        <dbReference type="EMBL" id="KAG5832860.1"/>
    </source>
</evidence>
<sequence length="126" mass="12385">MCNCNEPAVTRTVGKDGPNKGRQFHTCCRPQEQSCGFFQWADENHPPGGGGGFGGGGGGFGGRGGGGFGGRGGFGGGGGGFGGGAGGVPAKKKARAVPNKASAPKRARTCGLCHEPGHTRTTPLGQ</sequence>
<evidence type="ECO:0000256" key="5">
    <source>
        <dbReference type="SAM" id="MobiDB-lite"/>
    </source>
</evidence>
<keyword evidence="1" id="KW-0479">Metal-binding</keyword>
<dbReference type="GO" id="GO:0008270">
    <property type="term" value="F:zinc ion binding"/>
    <property type="evidence" value="ECO:0007669"/>
    <property type="project" value="UniProtKB-KW"/>
</dbReference>
<proteinExistence type="predicted"/>
<reference evidence="7" key="1">
    <citation type="submission" date="2021-01" db="EMBL/GenBank/DDBJ databases">
        <title>A chromosome-scale assembly of European eel, Anguilla anguilla.</title>
        <authorList>
            <person name="Henkel C."/>
            <person name="Jong-Raadsen S.A."/>
            <person name="Dufour S."/>
            <person name="Weltzien F.-A."/>
            <person name="Palstra A.P."/>
            <person name="Pelster B."/>
            <person name="Spaink H.P."/>
            <person name="Van Den Thillart G.E."/>
            <person name="Jansen H."/>
            <person name="Zahm M."/>
            <person name="Klopp C."/>
            <person name="Cedric C."/>
            <person name="Louis A."/>
            <person name="Berthelot C."/>
            <person name="Parey E."/>
            <person name="Roest Crollius H."/>
            <person name="Montfort J."/>
            <person name="Robinson-Rechavi M."/>
            <person name="Bucao C."/>
            <person name="Bouchez O."/>
            <person name="Gislard M."/>
            <person name="Lluch J."/>
            <person name="Milhes M."/>
            <person name="Lampietro C."/>
            <person name="Lopez Roques C."/>
            <person name="Donnadieu C."/>
            <person name="Braasch I."/>
            <person name="Desvignes T."/>
            <person name="Postlethwait J."/>
            <person name="Bobe J."/>
            <person name="Guiguen Y."/>
            <person name="Dirks R."/>
        </authorList>
    </citation>
    <scope>NUCLEOTIDE SEQUENCE</scope>
    <source>
        <strain evidence="7">Tag_6206</strain>
        <tissue evidence="7">Liver</tissue>
    </source>
</reference>
<dbReference type="InterPro" id="IPR010666">
    <property type="entry name" value="Znf_GRF"/>
</dbReference>
<keyword evidence="2 4" id="KW-0863">Zinc-finger</keyword>
<comment type="caution">
    <text evidence="7">The sequence shown here is derived from an EMBL/GenBank/DDBJ whole genome shotgun (WGS) entry which is preliminary data.</text>
</comment>
<keyword evidence="3" id="KW-0862">Zinc</keyword>
<organism evidence="7 8">
    <name type="scientific">Anguilla anguilla</name>
    <name type="common">European freshwater eel</name>
    <name type="synonym">Muraena anguilla</name>
    <dbReference type="NCBI Taxonomy" id="7936"/>
    <lineage>
        <taxon>Eukaryota</taxon>
        <taxon>Metazoa</taxon>
        <taxon>Chordata</taxon>
        <taxon>Craniata</taxon>
        <taxon>Vertebrata</taxon>
        <taxon>Euteleostomi</taxon>
        <taxon>Actinopterygii</taxon>
        <taxon>Neopterygii</taxon>
        <taxon>Teleostei</taxon>
        <taxon>Anguilliformes</taxon>
        <taxon>Anguillidae</taxon>
        <taxon>Anguilla</taxon>
    </lineage>
</organism>
<keyword evidence="8" id="KW-1185">Reference proteome</keyword>
<evidence type="ECO:0000313" key="8">
    <source>
        <dbReference type="Proteomes" id="UP001044222"/>
    </source>
</evidence>